<evidence type="ECO:0000313" key="2">
    <source>
        <dbReference type="EMBL" id="KAK8937851.1"/>
    </source>
</evidence>
<accession>A0ABR2LCQ5</accession>
<keyword evidence="3" id="KW-1185">Reference proteome</keyword>
<evidence type="ECO:0000313" key="3">
    <source>
        <dbReference type="Proteomes" id="UP001412067"/>
    </source>
</evidence>
<dbReference type="EMBL" id="JBBWWR010000021">
    <property type="protein sequence ID" value="KAK8937851.1"/>
    <property type="molecule type" value="Genomic_DNA"/>
</dbReference>
<comment type="caution">
    <text evidence="2">The sequence shown here is derived from an EMBL/GenBank/DDBJ whole genome shotgun (WGS) entry which is preliminary data.</text>
</comment>
<feature type="region of interest" description="Disordered" evidence="1">
    <location>
        <begin position="101"/>
        <end position="129"/>
    </location>
</feature>
<feature type="compositionally biased region" description="Polar residues" evidence="1">
    <location>
        <begin position="51"/>
        <end position="62"/>
    </location>
</feature>
<proteinExistence type="predicted"/>
<reference evidence="2 3" key="1">
    <citation type="journal article" date="2022" name="Nat. Plants">
        <title>Genomes of leafy and leafless Platanthera orchids illuminate the evolution of mycoheterotrophy.</title>
        <authorList>
            <person name="Li M.H."/>
            <person name="Liu K.W."/>
            <person name="Li Z."/>
            <person name="Lu H.C."/>
            <person name="Ye Q.L."/>
            <person name="Zhang D."/>
            <person name="Wang J.Y."/>
            <person name="Li Y.F."/>
            <person name="Zhong Z.M."/>
            <person name="Liu X."/>
            <person name="Yu X."/>
            <person name="Liu D.K."/>
            <person name="Tu X.D."/>
            <person name="Liu B."/>
            <person name="Hao Y."/>
            <person name="Liao X.Y."/>
            <person name="Jiang Y.T."/>
            <person name="Sun W.H."/>
            <person name="Chen J."/>
            <person name="Chen Y.Q."/>
            <person name="Ai Y."/>
            <person name="Zhai J.W."/>
            <person name="Wu S.S."/>
            <person name="Zhou Z."/>
            <person name="Hsiao Y.Y."/>
            <person name="Wu W.L."/>
            <person name="Chen Y.Y."/>
            <person name="Lin Y.F."/>
            <person name="Hsu J.L."/>
            <person name="Li C.Y."/>
            <person name="Wang Z.W."/>
            <person name="Zhao X."/>
            <person name="Zhong W.Y."/>
            <person name="Ma X.K."/>
            <person name="Ma L."/>
            <person name="Huang J."/>
            <person name="Chen G.Z."/>
            <person name="Huang M.Z."/>
            <person name="Huang L."/>
            <person name="Peng D.H."/>
            <person name="Luo Y.B."/>
            <person name="Zou S.Q."/>
            <person name="Chen S.P."/>
            <person name="Lan S."/>
            <person name="Tsai W.C."/>
            <person name="Van de Peer Y."/>
            <person name="Liu Z.J."/>
        </authorList>
    </citation>
    <scope>NUCLEOTIDE SEQUENCE [LARGE SCALE GENOMIC DNA]</scope>
    <source>
        <strain evidence="2">Lor288</strain>
    </source>
</reference>
<feature type="region of interest" description="Disordered" evidence="1">
    <location>
        <begin position="50"/>
        <end position="69"/>
    </location>
</feature>
<name>A0ABR2LCQ5_9ASPA</name>
<organism evidence="2 3">
    <name type="scientific">Platanthera guangdongensis</name>
    <dbReference type="NCBI Taxonomy" id="2320717"/>
    <lineage>
        <taxon>Eukaryota</taxon>
        <taxon>Viridiplantae</taxon>
        <taxon>Streptophyta</taxon>
        <taxon>Embryophyta</taxon>
        <taxon>Tracheophyta</taxon>
        <taxon>Spermatophyta</taxon>
        <taxon>Magnoliopsida</taxon>
        <taxon>Liliopsida</taxon>
        <taxon>Asparagales</taxon>
        <taxon>Orchidaceae</taxon>
        <taxon>Orchidoideae</taxon>
        <taxon>Orchideae</taxon>
        <taxon>Orchidinae</taxon>
        <taxon>Platanthera</taxon>
    </lineage>
</organism>
<protein>
    <submittedName>
        <fullName evidence="2">Uncharacterized protein</fullName>
    </submittedName>
</protein>
<sequence length="143" mass="15797">MRPTEIVCLTENEHPTRKALPLKTVPSRKCTYEEKNVAKQKMCLCRENARQTKTPASSTPLTISSASPVVASSPSIASSRAFFIGRFAALPVEFEQGADLHPRRAVPTGHSHSDAGVNPAYHRPSSGVQRHRLIPRRRLLPYS</sequence>
<evidence type="ECO:0000256" key="1">
    <source>
        <dbReference type="SAM" id="MobiDB-lite"/>
    </source>
</evidence>
<dbReference type="Proteomes" id="UP001412067">
    <property type="component" value="Unassembled WGS sequence"/>
</dbReference>
<gene>
    <name evidence="2" type="ORF">KSP40_PGU007037</name>
</gene>